<evidence type="ECO:0000313" key="3">
    <source>
        <dbReference type="Proteomes" id="UP000543030"/>
    </source>
</evidence>
<dbReference type="InterPro" id="IPR024402">
    <property type="entry name" value="DUF2726"/>
</dbReference>
<keyword evidence="2" id="KW-0540">Nuclease</keyword>
<keyword evidence="3" id="KW-1185">Reference proteome</keyword>
<dbReference type="Proteomes" id="UP000543030">
    <property type="component" value="Unassembled WGS sequence"/>
</dbReference>
<keyword evidence="2" id="KW-0378">Hydrolase</keyword>
<organism evidence="2 3">
    <name type="scientific">Silvimonas terrae</name>
    <dbReference type="NCBI Taxonomy" id="300266"/>
    <lineage>
        <taxon>Bacteria</taxon>
        <taxon>Pseudomonadati</taxon>
        <taxon>Pseudomonadota</taxon>
        <taxon>Betaproteobacteria</taxon>
        <taxon>Neisseriales</taxon>
        <taxon>Chitinibacteraceae</taxon>
        <taxon>Silvimonas</taxon>
    </lineage>
</organism>
<dbReference type="Pfam" id="PF10881">
    <property type="entry name" value="DUF2726"/>
    <property type="match status" value="1"/>
</dbReference>
<evidence type="ECO:0000259" key="1">
    <source>
        <dbReference type="Pfam" id="PF10881"/>
    </source>
</evidence>
<protein>
    <submittedName>
        <fullName evidence="2">Very-short-patch-repair endonuclease</fullName>
    </submittedName>
</protein>
<dbReference type="GO" id="GO:0004519">
    <property type="term" value="F:endonuclease activity"/>
    <property type="evidence" value="ECO:0007669"/>
    <property type="project" value="UniProtKB-KW"/>
</dbReference>
<dbReference type="RefSeq" id="WP_184098988.1">
    <property type="nucleotide sequence ID" value="NZ_JACHHN010000002.1"/>
</dbReference>
<feature type="domain" description="DUF2726" evidence="1">
    <location>
        <begin position="40"/>
        <end position="145"/>
    </location>
</feature>
<accession>A0A840RCN9</accession>
<evidence type="ECO:0000313" key="2">
    <source>
        <dbReference type="EMBL" id="MBB5190727.1"/>
    </source>
</evidence>
<name>A0A840RCN9_9NEIS</name>
<gene>
    <name evidence="2" type="ORF">HNQ50_001449</name>
</gene>
<dbReference type="AlphaFoldDB" id="A0A840RCN9"/>
<proteinExistence type="predicted"/>
<keyword evidence="2" id="KW-0255">Endonuclease</keyword>
<reference evidence="2 3" key="1">
    <citation type="submission" date="2020-08" db="EMBL/GenBank/DDBJ databases">
        <title>Genomic Encyclopedia of Type Strains, Phase IV (KMG-IV): sequencing the most valuable type-strain genomes for metagenomic binning, comparative biology and taxonomic classification.</title>
        <authorList>
            <person name="Goeker M."/>
        </authorList>
    </citation>
    <scope>NUCLEOTIDE SEQUENCE [LARGE SCALE GENOMIC DNA]</scope>
    <source>
        <strain evidence="2 3">DSM 18233</strain>
    </source>
</reference>
<sequence>MKALIVLIVLVVIAGAVLSKKKGGKTSLKDRPYPYKKKATLCSAGEVVFFEKLRAALPEHHIFAQVQISRIVDVTDKQKSQQWRSRIDRKSADFVVCDAKHQIVAVIELDDATHARKDRQARDVFVEAVFEDAGIKLVRFHAREVINLDVIKLRVLGSAEPVLAAV</sequence>
<comment type="caution">
    <text evidence="2">The sequence shown here is derived from an EMBL/GenBank/DDBJ whole genome shotgun (WGS) entry which is preliminary data.</text>
</comment>
<dbReference type="EMBL" id="JACHHN010000002">
    <property type="protein sequence ID" value="MBB5190727.1"/>
    <property type="molecule type" value="Genomic_DNA"/>
</dbReference>